<reference evidence="2 3" key="1">
    <citation type="submission" date="2020-05" db="EMBL/GenBank/DDBJ databases">
        <title>MicrobeNet Type strains.</title>
        <authorList>
            <person name="Nicholson A.C."/>
        </authorList>
    </citation>
    <scope>NUCLEOTIDE SEQUENCE [LARGE SCALE GENOMIC DNA]</scope>
    <source>
        <strain evidence="2 3">JCM 14547</strain>
    </source>
</reference>
<dbReference type="AlphaFoldDB" id="A0A849BVK0"/>
<dbReference type="SMART" id="SM00382">
    <property type="entry name" value="AAA"/>
    <property type="match status" value="1"/>
</dbReference>
<accession>A0A849BVK0</accession>
<name>A0A849BVK0_9ACTN</name>
<dbReference type="Pfam" id="PF09848">
    <property type="entry name" value="SLFN-g3_helicase"/>
    <property type="match status" value="1"/>
</dbReference>
<comment type="caution">
    <text evidence="2">The sequence shown here is derived from an EMBL/GenBank/DDBJ whole genome shotgun (WGS) entry which is preliminary data.</text>
</comment>
<gene>
    <name evidence="2" type="ORF">HLB09_00510</name>
</gene>
<evidence type="ECO:0000313" key="2">
    <source>
        <dbReference type="EMBL" id="NNH21588.1"/>
    </source>
</evidence>
<dbReference type="RefSeq" id="WP_171201457.1">
    <property type="nucleotide sequence ID" value="NZ_BAAANP010000011.1"/>
</dbReference>
<proteinExistence type="predicted"/>
<dbReference type="CDD" id="cd00009">
    <property type="entry name" value="AAA"/>
    <property type="match status" value="1"/>
</dbReference>
<evidence type="ECO:0000259" key="1">
    <source>
        <dbReference type="SMART" id="SM00382"/>
    </source>
</evidence>
<dbReference type="Gene3D" id="3.40.50.300">
    <property type="entry name" value="P-loop containing nucleotide triphosphate hydrolases"/>
    <property type="match status" value="1"/>
</dbReference>
<dbReference type="SUPFAM" id="SSF52540">
    <property type="entry name" value="P-loop containing nucleoside triphosphate hydrolases"/>
    <property type="match status" value="1"/>
</dbReference>
<sequence length="607" mass="67074">MDAVTSGDVVVELDGELQRHAGHRASSAEARSWRASIPVLVRDLHDAGLGDVQVLLEYRLPLTSRRIDAVLAGTHPRTGNPSYVAVELKQWSSFASYEEDRALVTVPDVHEPRLHPLLQVDGYREYLVDFTETLHEAPDLVRGAAYVHNARAADMASSPTLPASRIFGGDQRDEWLGYLREHLAPSPGKAAAEQLSASAARPSRTLLAVAAEEIQQREHFTLLADQQLAYRTVLHEVERARRGRGKTVVVVTGGPGSGKSVVALSLLGELARRGYRTLHATGSRSFTQTLRKVAGRGSSRTKSLFTYFNSYMEAEPDGLDVLVMDEAHRIRRTSESRWTPAERRTGRPQLDELVSAARVPVLLLDENQVVRPGEIGSVEAIREYARAHAVRVVEVDLADQFRCGGSDTYVRWVRDLLGLTDTGPRAWRGTDFDLRVADSPAEMEGFLAERLAKGRSARMTAGYCWPWSDPRRDGTLVPDVQVGSWARPWNLKGDRRIGSAPASALWATEEGGFGQVGCVYTAQGFEYDWNGVILGHDLVWREGALRTDRSANKDPDFRSRTAVTDADFDRLVRHVYKVLLTRGMAGTVVYAVDPELQVALKRLVSGA</sequence>
<dbReference type="InterPro" id="IPR027417">
    <property type="entry name" value="P-loop_NTPase"/>
</dbReference>
<dbReference type="InterPro" id="IPR003593">
    <property type="entry name" value="AAA+_ATPase"/>
</dbReference>
<protein>
    <submittedName>
        <fullName evidence="2">DUF2075 domain-containing protein</fullName>
    </submittedName>
</protein>
<dbReference type="Proteomes" id="UP000555552">
    <property type="component" value="Unassembled WGS sequence"/>
</dbReference>
<organism evidence="2 3">
    <name type="scientific">Pseudokineococcus marinus</name>
    <dbReference type="NCBI Taxonomy" id="351215"/>
    <lineage>
        <taxon>Bacteria</taxon>
        <taxon>Bacillati</taxon>
        <taxon>Actinomycetota</taxon>
        <taxon>Actinomycetes</taxon>
        <taxon>Kineosporiales</taxon>
        <taxon>Kineosporiaceae</taxon>
        <taxon>Pseudokineococcus</taxon>
    </lineage>
</organism>
<dbReference type="InterPro" id="IPR018647">
    <property type="entry name" value="SLFN_3-like_DNA/RNA_helicase"/>
</dbReference>
<feature type="domain" description="AAA+ ATPase" evidence="1">
    <location>
        <begin position="245"/>
        <end position="399"/>
    </location>
</feature>
<keyword evidence="3" id="KW-1185">Reference proteome</keyword>
<dbReference type="EMBL" id="JABEMA010000003">
    <property type="protein sequence ID" value="NNH21588.1"/>
    <property type="molecule type" value="Genomic_DNA"/>
</dbReference>
<evidence type="ECO:0000313" key="3">
    <source>
        <dbReference type="Proteomes" id="UP000555552"/>
    </source>
</evidence>